<evidence type="ECO:0000313" key="2">
    <source>
        <dbReference type="EMBL" id="EQD81185.1"/>
    </source>
</evidence>
<dbReference type="InterPro" id="IPR003399">
    <property type="entry name" value="Mce/MlaD"/>
</dbReference>
<proteinExistence type="predicted"/>
<gene>
    <name evidence="2" type="ORF">B1A_00093</name>
</gene>
<dbReference type="AlphaFoldDB" id="T1DHA0"/>
<sequence length="272" mass="28955">AVWLSGYRMARVPYLLVSQHSVLGLGVQTPVYYRGVPVGTVDSIAFDPHDLRDVLVRIAIDPGVPITRGTYGVLAPQGITGVVDVELDDSGRNPARLPTSAAAPGRIPLAPSVLTTLLDSGQALLTRLSRLTADLDGFASAGNQARVRQILTHTATATRQLVALERVMQSTLATLPNLTHQAQRTLGKIDALSTQVSTLSGSLDQFARSATRLSRTGNAAAQELRLTTLPRLDALLRNLDATSRQLRALGAALQQDPQSLLYGRPSPPPGPR</sequence>
<reference evidence="2" key="2">
    <citation type="journal article" date="2014" name="ISME J.">
        <title>Microbial stratification in low pH oxic and suboxic macroscopic growths along an acid mine drainage.</title>
        <authorList>
            <person name="Mendez-Garcia C."/>
            <person name="Mesa V."/>
            <person name="Sprenger R.R."/>
            <person name="Richter M."/>
            <person name="Diez M.S."/>
            <person name="Solano J."/>
            <person name="Bargiela R."/>
            <person name="Golyshina O.V."/>
            <person name="Manteca A."/>
            <person name="Ramos J.L."/>
            <person name="Gallego J.R."/>
            <person name="Llorente I."/>
            <person name="Martins Dos Santos V.A."/>
            <person name="Jensen O.N."/>
            <person name="Pelaez A.I."/>
            <person name="Sanchez J."/>
            <person name="Ferrer M."/>
        </authorList>
    </citation>
    <scope>NUCLEOTIDE SEQUENCE</scope>
</reference>
<organism evidence="2">
    <name type="scientific">mine drainage metagenome</name>
    <dbReference type="NCBI Taxonomy" id="410659"/>
    <lineage>
        <taxon>unclassified sequences</taxon>
        <taxon>metagenomes</taxon>
        <taxon>ecological metagenomes</taxon>
    </lineage>
</organism>
<dbReference type="Pfam" id="PF02470">
    <property type="entry name" value="MlaD"/>
    <property type="match status" value="1"/>
</dbReference>
<dbReference type="PANTHER" id="PTHR36698:SF2">
    <property type="entry name" value="MCE_MLAD DOMAIN-CONTAINING PROTEIN"/>
    <property type="match status" value="1"/>
</dbReference>
<feature type="domain" description="Mce/MlaD" evidence="1">
    <location>
        <begin position="20"/>
        <end position="88"/>
    </location>
</feature>
<comment type="caution">
    <text evidence="2">The sequence shown here is derived from an EMBL/GenBank/DDBJ whole genome shotgun (WGS) entry which is preliminary data.</text>
</comment>
<feature type="non-terminal residue" evidence="2">
    <location>
        <position position="1"/>
    </location>
</feature>
<dbReference type="PANTHER" id="PTHR36698">
    <property type="entry name" value="BLL5892 PROTEIN"/>
    <property type="match status" value="1"/>
</dbReference>
<accession>T1DHA0</accession>
<evidence type="ECO:0000259" key="1">
    <source>
        <dbReference type="Pfam" id="PF02470"/>
    </source>
</evidence>
<name>T1DHA0_9ZZZZ</name>
<dbReference type="EMBL" id="AUZX01000072">
    <property type="protein sequence ID" value="EQD81185.1"/>
    <property type="molecule type" value="Genomic_DNA"/>
</dbReference>
<protein>
    <submittedName>
        <fullName evidence="2">Mammalian cell entry related domain protein</fullName>
    </submittedName>
</protein>
<reference evidence="2" key="1">
    <citation type="submission" date="2013-08" db="EMBL/GenBank/DDBJ databases">
        <authorList>
            <person name="Mendez C."/>
            <person name="Richter M."/>
            <person name="Ferrer M."/>
            <person name="Sanchez J."/>
        </authorList>
    </citation>
    <scope>NUCLEOTIDE SEQUENCE</scope>
</reference>